<gene>
    <name evidence="1" type="ORF">HC358_02490</name>
</gene>
<evidence type="ECO:0000313" key="2">
    <source>
        <dbReference type="Proteomes" id="UP000515744"/>
    </source>
</evidence>
<evidence type="ECO:0000313" key="1">
    <source>
        <dbReference type="EMBL" id="QMV45959.1"/>
    </source>
</evidence>
<protein>
    <submittedName>
        <fullName evidence="1">DUF2924 domain-containing protein</fullName>
    </submittedName>
</protein>
<dbReference type="InterPro" id="IPR021322">
    <property type="entry name" value="DUF2924"/>
</dbReference>
<sequence length="174" mass="20071">METSELTLLDLQNFFEKLKGHVRSEVEKYVDKKIEEIKDEAATHVINKVLNNMVGNEPIGELQIDKPKTDESKKVRIIKNKYSTIQNREVIKALFMGRTLIGKYKGKTYEVTVRNEVRFIYNGEIYSSLSAAGIRITGQSCDGWEFFKLCLNLEEGLRTLSYHRAKFLSTQNKS</sequence>
<name>A0A7G5C9S5_WOLPI</name>
<dbReference type="AlphaFoldDB" id="A0A7G5C9S5"/>
<proteinExistence type="predicted"/>
<dbReference type="EMBL" id="CP050531">
    <property type="protein sequence ID" value="QMV45959.1"/>
    <property type="molecule type" value="Genomic_DNA"/>
</dbReference>
<dbReference type="RefSeq" id="WP_182159873.1">
    <property type="nucleotide sequence ID" value="NZ_CP050531.1"/>
</dbReference>
<dbReference type="Pfam" id="PF11149">
    <property type="entry name" value="DUF2924"/>
    <property type="match status" value="1"/>
</dbReference>
<accession>A0A7G5C9S5</accession>
<organism evidence="1 2">
    <name type="scientific">Wolbachia pipientis</name>
    <dbReference type="NCBI Taxonomy" id="955"/>
    <lineage>
        <taxon>Bacteria</taxon>
        <taxon>Pseudomonadati</taxon>
        <taxon>Pseudomonadota</taxon>
        <taxon>Alphaproteobacteria</taxon>
        <taxon>Rickettsiales</taxon>
        <taxon>Anaplasmataceae</taxon>
        <taxon>Wolbachieae</taxon>
        <taxon>Wolbachia</taxon>
    </lineage>
</organism>
<dbReference type="Proteomes" id="UP000515744">
    <property type="component" value="Chromosome"/>
</dbReference>
<reference evidence="1" key="1">
    <citation type="journal article" date="2020" name="Mol. Biol. Evol.">
        <title>Life and death of selfish genes: comparative genomics reveals the dynamic evolution of cytoplasmic incompatibility.</title>
        <authorList>
            <person name="Martinez J."/>
            <person name="Klasson L."/>
            <person name="Welch J."/>
            <person name="Jiggins F.M."/>
        </authorList>
    </citation>
    <scope>NUCLEOTIDE SEQUENCE [LARGE SCALE GENOMIC DNA]</scope>
    <source>
        <strain evidence="1">WStv</strain>
    </source>
</reference>